<dbReference type="GO" id="GO:0005737">
    <property type="term" value="C:cytoplasm"/>
    <property type="evidence" value="ECO:0007669"/>
    <property type="project" value="TreeGrafter"/>
</dbReference>
<name>G0HR14_HALHT</name>
<accession>G0HR14</accession>
<dbReference type="PANTHER" id="PTHR12746:SF2">
    <property type="entry name" value="60S RIBOSOMAL EXPORT PROTEIN NMD3"/>
    <property type="match status" value="1"/>
</dbReference>
<feature type="domain" description="Nmd3 N-terminal" evidence="2">
    <location>
        <begin position="8"/>
        <end position="259"/>
    </location>
</feature>
<feature type="region of interest" description="Disordered" evidence="1">
    <location>
        <begin position="339"/>
        <end position="360"/>
    </location>
</feature>
<dbReference type="STRING" id="634497.HAH_0172"/>
<reference evidence="3 4" key="1">
    <citation type="journal article" date="2011" name="J. Bacteriol.">
        <title>Complete genome sequence of Haloarcula hispanica, a model haloarchaeon for studying genetics, metabolism, and virus-host interaction.</title>
        <authorList>
            <person name="Liu H."/>
            <person name="Wu Z."/>
            <person name="Li M."/>
            <person name="Zhang F."/>
            <person name="Zheng H."/>
            <person name="Han J."/>
            <person name="Liu J."/>
            <person name="Zhou J."/>
            <person name="Wang S."/>
            <person name="Xiang H."/>
        </authorList>
    </citation>
    <scope>NUCLEOTIDE SEQUENCE [LARGE SCALE GENOMIC DNA]</scope>
    <source>
        <strain evidence="4">ATCC 33960 / DSM 4426 / JCM 8911 / NBRC 102182 / NCIMB 2187 / VKM B-1755</strain>
    </source>
</reference>
<feature type="compositionally biased region" description="Basic and acidic residues" evidence="1">
    <location>
        <begin position="340"/>
        <end position="350"/>
    </location>
</feature>
<dbReference type="Pfam" id="PF04981">
    <property type="entry name" value="NMD3"/>
    <property type="match status" value="1"/>
</dbReference>
<dbReference type="InterPro" id="IPR007064">
    <property type="entry name" value="Nmd3_N"/>
</dbReference>
<dbReference type="GeneID" id="23805406"/>
<dbReference type="GO" id="GO:0043023">
    <property type="term" value="F:ribosomal large subunit binding"/>
    <property type="evidence" value="ECO:0007669"/>
    <property type="project" value="InterPro"/>
</dbReference>
<dbReference type="RefSeq" id="WP_014039187.1">
    <property type="nucleotide sequence ID" value="NC_015948.1"/>
</dbReference>
<organism evidence="3 4">
    <name type="scientific">Haloarcula hispanica (strain ATCC 33960 / DSM 4426 / JCM 8911 / NBRC 102182 / NCIMB 2187 / VKM B-1755)</name>
    <dbReference type="NCBI Taxonomy" id="634497"/>
    <lineage>
        <taxon>Archaea</taxon>
        <taxon>Methanobacteriati</taxon>
        <taxon>Methanobacteriota</taxon>
        <taxon>Stenosarchaea group</taxon>
        <taxon>Halobacteria</taxon>
        <taxon>Halobacteriales</taxon>
        <taxon>Haloarculaceae</taxon>
        <taxon>Haloarcula</taxon>
    </lineage>
</organism>
<evidence type="ECO:0000313" key="4">
    <source>
        <dbReference type="Proteomes" id="UP000005629"/>
    </source>
</evidence>
<dbReference type="EMBL" id="CP002921">
    <property type="protein sequence ID" value="AEM55805.1"/>
    <property type="molecule type" value="Genomic_DNA"/>
</dbReference>
<dbReference type="eggNOG" id="arCOG04149">
    <property type="taxonomic scope" value="Archaea"/>
</dbReference>
<dbReference type="PANTHER" id="PTHR12746">
    <property type="entry name" value="NONSENSE-MEDIATED MRNA DECAY PROTEIN 3"/>
    <property type="match status" value="1"/>
</dbReference>
<evidence type="ECO:0000313" key="3">
    <source>
        <dbReference type="EMBL" id="AEM55805.1"/>
    </source>
</evidence>
<dbReference type="InterPro" id="IPR039768">
    <property type="entry name" value="Nmd3"/>
</dbReference>
<protein>
    <submittedName>
        <fullName evidence="3">Putative nonsense mediated mRNA decay protein / NMD3 family protein</fullName>
    </submittedName>
</protein>
<gene>
    <name evidence="3" type="primary">nmd3</name>
    <name evidence="3" type="ordered locus">HAH_0172</name>
</gene>
<dbReference type="Proteomes" id="UP000005629">
    <property type="component" value="Chromosome I"/>
</dbReference>
<feature type="region of interest" description="Disordered" evidence="1">
    <location>
        <begin position="1"/>
        <end position="30"/>
    </location>
</feature>
<evidence type="ECO:0000256" key="1">
    <source>
        <dbReference type="SAM" id="MobiDB-lite"/>
    </source>
</evidence>
<feature type="compositionally biased region" description="Acidic residues" evidence="1">
    <location>
        <begin position="351"/>
        <end position="360"/>
    </location>
</feature>
<evidence type="ECO:0000259" key="2">
    <source>
        <dbReference type="Pfam" id="PF04981"/>
    </source>
</evidence>
<sequence>MSRSGEFCPRCGDEIPEGTDERPELAGAGGQRNSEHVLCDACYFEEFDLVDAPDTIQVRVCSRCGAVHKGNRWVDIGAEDYTDIAVEQVSEALGIHVDAQSVAWQVAPEQLDKNNIRMHAEFSGVIRGTPVTEEVTVPVRISRQTCKRCGKIAGGSFASIVQVRADGRDPTDDERERAEEIAEEYIAAREATGDRNAFITETKSVDNGLDMKISTNQMGLGIAKRITAQLGGSYSDSRRLISEDEDGQELYRMTYAVRLPRYRQGEVIDPEDGDGPVLVRSVQGNLKGVRLTTGEDYEASFEEGETPDARRLGFREDAQTTTLVAVEDDNAVQVLDPETFESKTVPRPDYLDTDTDTDTDEVPVLKSHAGLHILPAEGDNTDTDE</sequence>
<dbReference type="OrthoDB" id="15051at2157"/>
<dbReference type="HOGENOM" id="CLU_065087_0_0_2"/>
<proteinExistence type="predicted"/>
<dbReference type="AlphaFoldDB" id="G0HR14"/>
<dbReference type="KEGG" id="hhi:HAH_0172"/>